<dbReference type="EMBL" id="KV749019">
    <property type="protein sequence ID" value="OCL11643.1"/>
    <property type="molecule type" value="Genomic_DNA"/>
</dbReference>
<name>A0A8E2JW31_9PEZI</name>
<dbReference type="PANTHER" id="PTHR38846:SF1">
    <property type="entry name" value="C3H1-TYPE DOMAIN-CONTAINING PROTEIN"/>
    <property type="match status" value="1"/>
</dbReference>
<dbReference type="OrthoDB" id="6105938at2759"/>
<accession>A0A8E2JW31</accession>
<organism evidence="1 2">
    <name type="scientific">Glonium stellatum</name>
    <dbReference type="NCBI Taxonomy" id="574774"/>
    <lineage>
        <taxon>Eukaryota</taxon>
        <taxon>Fungi</taxon>
        <taxon>Dikarya</taxon>
        <taxon>Ascomycota</taxon>
        <taxon>Pezizomycotina</taxon>
        <taxon>Dothideomycetes</taxon>
        <taxon>Pleosporomycetidae</taxon>
        <taxon>Gloniales</taxon>
        <taxon>Gloniaceae</taxon>
        <taxon>Glonium</taxon>
    </lineage>
</organism>
<evidence type="ECO:0000313" key="1">
    <source>
        <dbReference type="EMBL" id="OCL11643.1"/>
    </source>
</evidence>
<gene>
    <name evidence="1" type="ORF">AOQ84DRAFT_422873</name>
</gene>
<evidence type="ECO:0000313" key="2">
    <source>
        <dbReference type="Proteomes" id="UP000250140"/>
    </source>
</evidence>
<dbReference type="AlphaFoldDB" id="A0A8E2JW31"/>
<proteinExistence type="predicted"/>
<protein>
    <submittedName>
        <fullName evidence="1">Uncharacterized protein</fullName>
    </submittedName>
</protein>
<dbReference type="Proteomes" id="UP000250140">
    <property type="component" value="Unassembled WGS sequence"/>
</dbReference>
<keyword evidence="2" id="KW-1185">Reference proteome</keyword>
<dbReference type="PANTHER" id="PTHR38846">
    <property type="entry name" value="C3H1-TYPE DOMAIN-CONTAINING PROTEIN"/>
    <property type="match status" value="1"/>
</dbReference>
<reference evidence="1 2" key="1">
    <citation type="journal article" date="2016" name="Nat. Commun.">
        <title>Ectomycorrhizal ecology is imprinted in the genome of the dominant symbiotic fungus Cenococcum geophilum.</title>
        <authorList>
            <consortium name="DOE Joint Genome Institute"/>
            <person name="Peter M."/>
            <person name="Kohler A."/>
            <person name="Ohm R.A."/>
            <person name="Kuo A."/>
            <person name="Krutzmann J."/>
            <person name="Morin E."/>
            <person name="Arend M."/>
            <person name="Barry K.W."/>
            <person name="Binder M."/>
            <person name="Choi C."/>
            <person name="Clum A."/>
            <person name="Copeland A."/>
            <person name="Grisel N."/>
            <person name="Haridas S."/>
            <person name="Kipfer T."/>
            <person name="LaButti K."/>
            <person name="Lindquist E."/>
            <person name="Lipzen A."/>
            <person name="Maire R."/>
            <person name="Meier B."/>
            <person name="Mihaltcheva S."/>
            <person name="Molinier V."/>
            <person name="Murat C."/>
            <person name="Poggeler S."/>
            <person name="Quandt C.A."/>
            <person name="Sperisen C."/>
            <person name="Tritt A."/>
            <person name="Tisserant E."/>
            <person name="Crous P.W."/>
            <person name="Henrissat B."/>
            <person name="Nehls U."/>
            <person name="Egli S."/>
            <person name="Spatafora J.W."/>
            <person name="Grigoriev I.V."/>
            <person name="Martin F.M."/>
        </authorList>
    </citation>
    <scope>NUCLEOTIDE SEQUENCE [LARGE SCALE GENOMIC DNA]</scope>
    <source>
        <strain evidence="1 2">CBS 207.34</strain>
    </source>
</reference>
<sequence length="83" mass="9508">MEVGIMHAPNSMTKCKKALSRTHVNTVDLINSQRSSMPVQRFYSYNELRHYTCEKGVGRIFPGGVAKEEGFIRALLRCFHHPE</sequence>